<dbReference type="InterPro" id="IPR007627">
    <property type="entry name" value="RNA_pol_sigma70_r2"/>
</dbReference>
<dbReference type="CDD" id="cd06171">
    <property type="entry name" value="Sigma70_r4"/>
    <property type="match status" value="1"/>
</dbReference>
<name>A0ABU0E7E8_9FIRM</name>
<comment type="caution">
    <text evidence="8">The sequence shown here is derived from an EMBL/GenBank/DDBJ whole genome shotgun (WGS) entry which is preliminary data.</text>
</comment>
<dbReference type="Pfam" id="PF04545">
    <property type="entry name" value="Sigma70_r4"/>
    <property type="match status" value="1"/>
</dbReference>
<evidence type="ECO:0000256" key="2">
    <source>
        <dbReference type="ARBA" id="ARBA00023015"/>
    </source>
</evidence>
<accession>A0ABU0E7E8</accession>
<dbReference type="InterPro" id="IPR007630">
    <property type="entry name" value="RNA_pol_sigma70_r4"/>
</dbReference>
<reference evidence="8 9" key="1">
    <citation type="submission" date="2023-07" db="EMBL/GenBank/DDBJ databases">
        <title>Genomic Encyclopedia of Type Strains, Phase IV (KMG-IV): sequencing the most valuable type-strain genomes for metagenomic binning, comparative biology and taxonomic classification.</title>
        <authorList>
            <person name="Goeker M."/>
        </authorList>
    </citation>
    <scope>NUCLEOTIDE SEQUENCE [LARGE SCALE GENOMIC DNA]</scope>
    <source>
        <strain evidence="8 9">DSM 16784</strain>
    </source>
</reference>
<comment type="similarity">
    <text evidence="1">Belongs to the sigma-70 factor family. ECF subfamily.</text>
</comment>
<feature type="domain" description="RNA polymerase sigma-70 region 4" evidence="7">
    <location>
        <begin position="125"/>
        <end position="170"/>
    </location>
</feature>
<evidence type="ECO:0000259" key="6">
    <source>
        <dbReference type="Pfam" id="PF04542"/>
    </source>
</evidence>
<evidence type="ECO:0000313" key="9">
    <source>
        <dbReference type="Proteomes" id="UP001230220"/>
    </source>
</evidence>
<evidence type="ECO:0000256" key="3">
    <source>
        <dbReference type="ARBA" id="ARBA00023082"/>
    </source>
</evidence>
<keyword evidence="2" id="KW-0805">Transcription regulation</keyword>
<dbReference type="InterPro" id="IPR013325">
    <property type="entry name" value="RNA_pol_sigma_r2"/>
</dbReference>
<keyword evidence="5" id="KW-0804">Transcription</keyword>
<keyword evidence="9" id="KW-1185">Reference proteome</keyword>
<dbReference type="InterPro" id="IPR013324">
    <property type="entry name" value="RNA_pol_sigma_r3/r4-like"/>
</dbReference>
<dbReference type="PANTHER" id="PTHR43133:SF39">
    <property type="entry name" value="SIMILAR TO RNA POLYMERASE SIGMA-E FACTOR"/>
    <property type="match status" value="1"/>
</dbReference>
<sequence length="180" mass="21483">MNELKYIKKIRNGDQNALNELIEFLYPQLYRFVYRKLAGDETTSDIVQDTFVRFVRVIPTYQVQGKVIHYLFKIASNLCIDYWKQKGKEYDYEIEEELFVDVGTNVHVETLDKLQQEQITTYVMELSPPQQDVMLLKYFEQLTFKEIANIYQVSESTIKSRHTQALIKLRRKMKVGETYE</sequence>
<feature type="domain" description="RNA polymerase sigma-70 region 2" evidence="6">
    <location>
        <begin position="22"/>
        <end position="88"/>
    </location>
</feature>
<evidence type="ECO:0000256" key="4">
    <source>
        <dbReference type="ARBA" id="ARBA00023125"/>
    </source>
</evidence>
<dbReference type="Pfam" id="PF04542">
    <property type="entry name" value="Sigma70_r2"/>
    <property type="match status" value="1"/>
</dbReference>
<dbReference type="RefSeq" id="WP_307409994.1">
    <property type="nucleotide sequence ID" value="NZ_JAUSUR010000006.1"/>
</dbReference>
<dbReference type="PANTHER" id="PTHR43133">
    <property type="entry name" value="RNA POLYMERASE ECF-TYPE SIGMA FACTO"/>
    <property type="match status" value="1"/>
</dbReference>
<dbReference type="Gene3D" id="1.10.1740.10">
    <property type="match status" value="1"/>
</dbReference>
<dbReference type="SUPFAM" id="SSF88946">
    <property type="entry name" value="Sigma2 domain of RNA polymerase sigma factors"/>
    <property type="match status" value="1"/>
</dbReference>
<protein>
    <submittedName>
        <fullName evidence="8">RNA polymerase sigma-70 factor (ECF subfamily)</fullName>
    </submittedName>
</protein>
<dbReference type="Proteomes" id="UP001230220">
    <property type="component" value="Unassembled WGS sequence"/>
</dbReference>
<organism evidence="8 9">
    <name type="scientific">Breznakia pachnodae</name>
    <dbReference type="NCBI Taxonomy" id="265178"/>
    <lineage>
        <taxon>Bacteria</taxon>
        <taxon>Bacillati</taxon>
        <taxon>Bacillota</taxon>
        <taxon>Erysipelotrichia</taxon>
        <taxon>Erysipelotrichales</taxon>
        <taxon>Erysipelotrichaceae</taxon>
        <taxon>Breznakia</taxon>
    </lineage>
</organism>
<dbReference type="NCBIfam" id="TIGR02937">
    <property type="entry name" value="sigma70-ECF"/>
    <property type="match status" value="1"/>
</dbReference>
<dbReference type="InterPro" id="IPR039425">
    <property type="entry name" value="RNA_pol_sigma-70-like"/>
</dbReference>
<proteinExistence type="inferred from homology"/>
<gene>
    <name evidence="8" type="ORF">J2S15_003159</name>
</gene>
<dbReference type="EMBL" id="JAUSUR010000006">
    <property type="protein sequence ID" value="MDQ0362405.1"/>
    <property type="molecule type" value="Genomic_DNA"/>
</dbReference>
<dbReference type="InterPro" id="IPR036388">
    <property type="entry name" value="WH-like_DNA-bd_sf"/>
</dbReference>
<evidence type="ECO:0000256" key="1">
    <source>
        <dbReference type="ARBA" id="ARBA00010641"/>
    </source>
</evidence>
<dbReference type="Gene3D" id="1.10.10.10">
    <property type="entry name" value="Winged helix-like DNA-binding domain superfamily/Winged helix DNA-binding domain"/>
    <property type="match status" value="1"/>
</dbReference>
<dbReference type="SUPFAM" id="SSF88659">
    <property type="entry name" value="Sigma3 and sigma4 domains of RNA polymerase sigma factors"/>
    <property type="match status" value="1"/>
</dbReference>
<dbReference type="InterPro" id="IPR014284">
    <property type="entry name" value="RNA_pol_sigma-70_dom"/>
</dbReference>
<evidence type="ECO:0000313" key="8">
    <source>
        <dbReference type="EMBL" id="MDQ0362405.1"/>
    </source>
</evidence>
<evidence type="ECO:0000259" key="7">
    <source>
        <dbReference type="Pfam" id="PF04545"/>
    </source>
</evidence>
<evidence type="ECO:0000256" key="5">
    <source>
        <dbReference type="ARBA" id="ARBA00023163"/>
    </source>
</evidence>
<keyword evidence="4" id="KW-0238">DNA-binding</keyword>
<keyword evidence="3" id="KW-0731">Sigma factor</keyword>